<dbReference type="SUPFAM" id="SSF50891">
    <property type="entry name" value="Cyclophilin-like"/>
    <property type="match status" value="1"/>
</dbReference>
<organism evidence="6 7">
    <name type="scientific">Pseudanabaena cinerea FACHB-1277</name>
    <dbReference type="NCBI Taxonomy" id="2949581"/>
    <lineage>
        <taxon>Bacteria</taxon>
        <taxon>Bacillati</taxon>
        <taxon>Cyanobacteriota</taxon>
        <taxon>Cyanophyceae</taxon>
        <taxon>Pseudanabaenales</taxon>
        <taxon>Pseudanabaenaceae</taxon>
        <taxon>Pseudanabaena</taxon>
        <taxon>Pseudanabaena cinerea</taxon>
    </lineage>
</organism>
<keyword evidence="3" id="KW-0732">Signal</keyword>
<feature type="chain" id="PRO_5038156683" description="Peptidyl-prolyl cis-trans isomerase" evidence="3">
    <location>
        <begin position="23"/>
        <end position="267"/>
    </location>
</feature>
<evidence type="ECO:0000313" key="6">
    <source>
        <dbReference type="EMBL" id="MBD2149915.1"/>
    </source>
</evidence>
<evidence type="ECO:0000256" key="1">
    <source>
        <dbReference type="ARBA" id="ARBA00023110"/>
    </source>
</evidence>
<feature type="compositionally biased region" description="Basic and acidic residues" evidence="4">
    <location>
        <begin position="46"/>
        <end position="60"/>
    </location>
</feature>
<comment type="function">
    <text evidence="3">PPIases accelerate the folding of proteins. It catalyzes the cis-trans isomerization of proline imidic peptide bonds in oligopeptides.</text>
</comment>
<evidence type="ECO:0000256" key="2">
    <source>
        <dbReference type="ARBA" id="ARBA00023235"/>
    </source>
</evidence>
<evidence type="ECO:0000259" key="5">
    <source>
        <dbReference type="PROSITE" id="PS50072"/>
    </source>
</evidence>
<feature type="domain" description="PPIase cyclophilin-type" evidence="5">
    <location>
        <begin position="98"/>
        <end position="267"/>
    </location>
</feature>
<dbReference type="GO" id="GO:0003755">
    <property type="term" value="F:peptidyl-prolyl cis-trans isomerase activity"/>
    <property type="evidence" value="ECO:0007669"/>
    <property type="project" value="UniProtKB-UniRule"/>
</dbReference>
<keyword evidence="7" id="KW-1185">Reference proteome</keyword>
<evidence type="ECO:0000313" key="7">
    <source>
        <dbReference type="Proteomes" id="UP000631421"/>
    </source>
</evidence>
<dbReference type="InterPro" id="IPR044665">
    <property type="entry name" value="E_coli_cyclophilin_A-like"/>
</dbReference>
<feature type="compositionally biased region" description="Low complexity" evidence="4">
    <location>
        <begin position="27"/>
        <end position="45"/>
    </location>
</feature>
<gene>
    <name evidence="6" type="ORF">H6F44_07240</name>
</gene>
<dbReference type="PROSITE" id="PS51257">
    <property type="entry name" value="PROKAR_LIPOPROTEIN"/>
    <property type="match status" value="1"/>
</dbReference>
<keyword evidence="2 3" id="KW-0413">Isomerase</keyword>
<reference evidence="6" key="2">
    <citation type="submission" date="2020-08" db="EMBL/GenBank/DDBJ databases">
        <authorList>
            <person name="Chen M."/>
            <person name="Teng W."/>
            <person name="Zhao L."/>
            <person name="Hu C."/>
            <person name="Zhou Y."/>
            <person name="Han B."/>
            <person name="Song L."/>
            <person name="Shu W."/>
        </authorList>
    </citation>
    <scope>NUCLEOTIDE SEQUENCE</scope>
    <source>
        <strain evidence="6">FACHB-1277</strain>
    </source>
</reference>
<feature type="region of interest" description="Disordered" evidence="4">
    <location>
        <begin position="27"/>
        <end position="74"/>
    </location>
</feature>
<dbReference type="RefSeq" id="WP_190350280.1">
    <property type="nucleotide sequence ID" value="NZ_JACJPY010000015.1"/>
</dbReference>
<feature type="signal peptide" evidence="3">
    <location>
        <begin position="1"/>
        <end position="22"/>
    </location>
</feature>
<dbReference type="Gene3D" id="2.40.100.10">
    <property type="entry name" value="Cyclophilin-like"/>
    <property type="match status" value="1"/>
</dbReference>
<comment type="similarity">
    <text evidence="3">Belongs to the cyclophilin-type PPIase family.</text>
</comment>
<dbReference type="PANTHER" id="PTHR43246">
    <property type="entry name" value="PEPTIDYL-PROLYL CIS-TRANS ISOMERASE CYP38, CHLOROPLASTIC"/>
    <property type="match status" value="1"/>
</dbReference>
<protein>
    <recommendedName>
        <fullName evidence="3">Peptidyl-prolyl cis-trans isomerase</fullName>
        <shortName evidence="3">PPIase</shortName>
        <ecNumber evidence="3">5.2.1.8</ecNumber>
    </recommendedName>
</protein>
<dbReference type="EC" id="5.2.1.8" evidence="3"/>
<evidence type="ECO:0000256" key="3">
    <source>
        <dbReference type="RuleBase" id="RU363019"/>
    </source>
</evidence>
<sequence>MFRWIFSCFLALSLFLTGCSNGSSVSATSSSPSGALSTPSAIANAKDNKDNAKADPKTDPKPSPNSSPQAEPQDELAAALAKFVQLKGKATIELKLKLGLVKIALDGENAPLTAGNFADLVQRGHYNGLTFHRVVKEPSPFVAQGGDPLGNGTGSFVDPVTSQPRYIPLEILPEGAKRPVYGEVLPPTQKPKLRHSKGAIAMARSQSPNSASCQFYFALDDIYFLDGSYAVFGYVTEGMELVQNIAVGDVIESMTITEGAENIKQPV</sequence>
<dbReference type="InterPro" id="IPR002130">
    <property type="entry name" value="Cyclophilin-type_PPIase_dom"/>
</dbReference>
<name>A0A926Z5N5_9CYAN</name>
<proteinExistence type="inferred from homology"/>
<dbReference type="AlphaFoldDB" id="A0A926Z5N5"/>
<dbReference type="EMBL" id="JACJPY010000015">
    <property type="protein sequence ID" value="MBD2149915.1"/>
    <property type="molecule type" value="Genomic_DNA"/>
</dbReference>
<comment type="catalytic activity">
    <reaction evidence="3">
        <text>[protein]-peptidylproline (omega=180) = [protein]-peptidylproline (omega=0)</text>
        <dbReference type="Rhea" id="RHEA:16237"/>
        <dbReference type="Rhea" id="RHEA-COMP:10747"/>
        <dbReference type="Rhea" id="RHEA-COMP:10748"/>
        <dbReference type="ChEBI" id="CHEBI:83833"/>
        <dbReference type="ChEBI" id="CHEBI:83834"/>
        <dbReference type="EC" id="5.2.1.8"/>
    </reaction>
</comment>
<dbReference type="Proteomes" id="UP000631421">
    <property type="component" value="Unassembled WGS sequence"/>
</dbReference>
<evidence type="ECO:0000256" key="4">
    <source>
        <dbReference type="SAM" id="MobiDB-lite"/>
    </source>
</evidence>
<dbReference type="Pfam" id="PF00160">
    <property type="entry name" value="Pro_isomerase"/>
    <property type="match status" value="1"/>
</dbReference>
<dbReference type="PROSITE" id="PS50072">
    <property type="entry name" value="CSA_PPIASE_2"/>
    <property type="match status" value="1"/>
</dbReference>
<dbReference type="InterPro" id="IPR029000">
    <property type="entry name" value="Cyclophilin-like_dom_sf"/>
</dbReference>
<reference evidence="6" key="1">
    <citation type="journal article" date="2015" name="ISME J.">
        <title>Draft Genome Sequence of Streptomyces incarnatus NRRL8089, which Produces the Nucleoside Antibiotic Sinefungin.</title>
        <authorList>
            <person name="Oshima K."/>
            <person name="Hattori M."/>
            <person name="Shimizu H."/>
            <person name="Fukuda K."/>
            <person name="Nemoto M."/>
            <person name="Inagaki K."/>
            <person name="Tamura T."/>
        </authorList>
    </citation>
    <scope>NUCLEOTIDE SEQUENCE</scope>
    <source>
        <strain evidence="6">FACHB-1277</strain>
    </source>
</reference>
<dbReference type="PRINTS" id="PR00153">
    <property type="entry name" value="CSAPPISMRASE"/>
</dbReference>
<keyword evidence="1 3" id="KW-0697">Rotamase</keyword>
<comment type="caution">
    <text evidence="6">The sequence shown here is derived from an EMBL/GenBank/DDBJ whole genome shotgun (WGS) entry which is preliminary data.</text>
</comment>
<accession>A0A926Z5N5</accession>